<dbReference type="EMBL" id="LCZI01001536">
    <property type="protein sequence ID" value="KKZ60398.1"/>
    <property type="molecule type" value="Genomic_DNA"/>
</dbReference>
<comment type="caution">
    <text evidence="1">The sequence shown here is derived from an EMBL/GenBank/DDBJ whole genome shotgun (WGS) entry which is preliminary data.</text>
</comment>
<reference evidence="2" key="1">
    <citation type="journal article" date="2015" name="PLoS Genet.">
        <title>The dynamic genome and transcriptome of the human fungal pathogen Blastomyces and close relative Emmonsia.</title>
        <authorList>
            <person name="Munoz J.F."/>
            <person name="Gauthier G.M."/>
            <person name="Desjardins C.A."/>
            <person name="Gallo J.E."/>
            <person name="Holder J."/>
            <person name="Sullivan T.D."/>
            <person name="Marty A.J."/>
            <person name="Carmen J.C."/>
            <person name="Chen Z."/>
            <person name="Ding L."/>
            <person name="Gujja S."/>
            <person name="Magrini V."/>
            <person name="Misas E."/>
            <person name="Mitreva M."/>
            <person name="Priest M."/>
            <person name="Saif S."/>
            <person name="Whiston E.A."/>
            <person name="Young S."/>
            <person name="Zeng Q."/>
            <person name="Goldman W.E."/>
            <person name="Mardis E.R."/>
            <person name="Taylor J.W."/>
            <person name="McEwen J.G."/>
            <person name="Clay O.K."/>
            <person name="Klein B.S."/>
            <person name="Cuomo C.A."/>
        </authorList>
    </citation>
    <scope>NUCLEOTIDE SEQUENCE [LARGE SCALE GENOMIC DNA]</scope>
    <source>
        <strain evidence="2">UAMH 3008</strain>
    </source>
</reference>
<evidence type="ECO:0000313" key="1">
    <source>
        <dbReference type="EMBL" id="KKZ60398.1"/>
    </source>
</evidence>
<protein>
    <submittedName>
        <fullName evidence="1">Uncharacterized protein</fullName>
    </submittedName>
</protein>
<dbReference type="OrthoDB" id="4190725at2759"/>
<dbReference type="VEuPathDB" id="FungiDB:EMCG_00684"/>
<sequence length="103" mass="11583">MRLKLAKLQSINQTPDLPASQVLHGQAAEYDSDSLIDNKITFLRTAKLVLKLINLSGSGNYLVWRESIFSCVETAKCHLILNNEEEGSPFDELQDTTIFWSAK</sequence>
<evidence type="ECO:0000313" key="2">
    <source>
        <dbReference type="Proteomes" id="UP000034164"/>
    </source>
</evidence>
<name>A0A0G2HQZ3_9EURO</name>
<dbReference type="AlphaFoldDB" id="A0A0G2HQZ3"/>
<accession>A0A0G2HQZ3</accession>
<gene>
    <name evidence="1" type="ORF">EMCG_00684</name>
</gene>
<organism evidence="1 2">
    <name type="scientific">[Emmonsia] crescens</name>
    <dbReference type="NCBI Taxonomy" id="73230"/>
    <lineage>
        <taxon>Eukaryota</taxon>
        <taxon>Fungi</taxon>
        <taxon>Dikarya</taxon>
        <taxon>Ascomycota</taxon>
        <taxon>Pezizomycotina</taxon>
        <taxon>Eurotiomycetes</taxon>
        <taxon>Eurotiomycetidae</taxon>
        <taxon>Onygenales</taxon>
        <taxon>Ajellomycetaceae</taxon>
        <taxon>Emergomyces</taxon>
    </lineage>
</organism>
<feature type="non-terminal residue" evidence="1">
    <location>
        <position position="1"/>
    </location>
</feature>
<dbReference type="Proteomes" id="UP000034164">
    <property type="component" value="Unassembled WGS sequence"/>
</dbReference>
<proteinExistence type="predicted"/>